<dbReference type="Proteomes" id="UP000033647">
    <property type="component" value="Unassembled WGS sequence"/>
</dbReference>
<keyword evidence="3" id="KW-1185">Reference proteome</keyword>
<organism evidence="2 3">
    <name type="scientific">Zymoseptoria brevis</name>
    <dbReference type="NCBI Taxonomy" id="1047168"/>
    <lineage>
        <taxon>Eukaryota</taxon>
        <taxon>Fungi</taxon>
        <taxon>Dikarya</taxon>
        <taxon>Ascomycota</taxon>
        <taxon>Pezizomycotina</taxon>
        <taxon>Dothideomycetes</taxon>
        <taxon>Dothideomycetidae</taxon>
        <taxon>Mycosphaerellales</taxon>
        <taxon>Mycosphaerellaceae</taxon>
        <taxon>Zymoseptoria</taxon>
    </lineage>
</organism>
<feature type="region of interest" description="Disordered" evidence="1">
    <location>
        <begin position="169"/>
        <end position="189"/>
    </location>
</feature>
<gene>
    <name evidence="2" type="ORF">TI39_contig382g00006</name>
</gene>
<sequence length="189" mass="21731">MRLLPFTGNNFVFATDTSSTFKAFMPKLTRPQRRAIRSISIITSSCWPARNEFSSTLLPELTFVEFLTVRIRNNVGQRLRGEDITAFKALEDLARLPLRSVSVLYWNVFGEQEELQADRTAQELQTFLLRDWADISAERRQAARDAKQAVQEKETMEILRKATLQARTLRSEKSKHLVGSKFNPRPAGR</sequence>
<dbReference type="AlphaFoldDB" id="A0A0F4GPE2"/>
<comment type="caution">
    <text evidence="2">The sequence shown here is derived from an EMBL/GenBank/DDBJ whole genome shotgun (WGS) entry which is preliminary data.</text>
</comment>
<accession>A0A0F4GPE2</accession>
<proteinExistence type="predicted"/>
<evidence type="ECO:0000256" key="1">
    <source>
        <dbReference type="SAM" id="MobiDB-lite"/>
    </source>
</evidence>
<evidence type="ECO:0000313" key="3">
    <source>
        <dbReference type="Proteomes" id="UP000033647"/>
    </source>
</evidence>
<name>A0A0F4GPE2_9PEZI</name>
<evidence type="ECO:0000313" key="2">
    <source>
        <dbReference type="EMBL" id="KJX98917.1"/>
    </source>
</evidence>
<reference evidence="2 3" key="1">
    <citation type="submission" date="2015-03" db="EMBL/GenBank/DDBJ databases">
        <title>RNA-seq based gene annotation and comparative genomics of four Zymoseptoria species reveal species-specific pathogenicity related genes and transposable element activity.</title>
        <authorList>
            <person name="Grandaubert J."/>
            <person name="Bhattacharyya A."/>
            <person name="Stukenbrock E.H."/>
        </authorList>
    </citation>
    <scope>NUCLEOTIDE SEQUENCE [LARGE SCALE GENOMIC DNA]</scope>
    <source>
        <strain evidence="2 3">Zb18110</strain>
    </source>
</reference>
<protein>
    <submittedName>
        <fullName evidence="2">Uncharacterized protein</fullName>
    </submittedName>
</protein>
<dbReference type="EMBL" id="LAFY01000374">
    <property type="protein sequence ID" value="KJX98917.1"/>
    <property type="molecule type" value="Genomic_DNA"/>
</dbReference>